<organism evidence="2 3">
    <name type="scientific">Haloferax chudinovii</name>
    <dbReference type="NCBI Taxonomy" id="1109010"/>
    <lineage>
        <taxon>Archaea</taxon>
        <taxon>Methanobacteriati</taxon>
        <taxon>Methanobacteriota</taxon>
        <taxon>Stenosarchaea group</taxon>
        <taxon>Halobacteria</taxon>
        <taxon>Halobacteriales</taxon>
        <taxon>Haloferacaceae</taxon>
        <taxon>Haloferax</taxon>
    </lineage>
</organism>
<dbReference type="Proteomes" id="UP001596460">
    <property type="component" value="Unassembled WGS sequence"/>
</dbReference>
<comment type="caution">
    <text evidence="2">The sequence shown here is derived from an EMBL/GenBank/DDBJ whole genome shotgun (WGS) entry which is preliminary data.</text>
</comment>
<keyword evidence="3" id="KW-1185">Reference proteome</keyword>
<dbReference type="PIRSF" id="PIRSF021774">
    <property type="entry name" value="UCP021774"/>
    <property type="match status" value="1"/>
</dbReference>
<dbReference type="PANTHER" id="PTHR38342">
    <property type="entry name" value="SLR5037 PROTEIN"/>
    <property type="match status" value="1"/>
</dbReference>
<dbReference type="Gene3D" id="3.30.310.70">
    <property type="entry name" value="TT1751-like domain"/>
    <property type="match status" value="1"/>
</dbReference>
<dbReference type="InterPro" id="IPR005180">
    <property type="entry name" value="DUF302"/>
</dbReference>
<gene>
    <name evidence="2" type="ORF">ACFQI8_13920</name>
</gene>
<evidence type="ECO:0000313" key="2">
    <source>
        <dbReference type="EMBL" id="MFC7130485.1"/>
    </source>
</evidence>
<reference evidence="2 3" key="1">
    <citation type="journal article" date="2019" name="Int. J. Syst. Evol. Microbiol.">
        <title>The Global Catalogue of Microorganisms (GCM) 10K type strain sequencing project: providing services to taxonomists for standard genome sequencing and annotation.</title>
        <authorList>
            <consortium name="The Broad Institute Genomics Platform"/>
            <consortium name="The Broad Institute Genome Sequencing Center for Infectious Disease"/>
            <person name="Wu L."/>
            <person name="Ma J."/>
        </authorList>
    </citation>
    <scope>NUCLEOTIDE SEQUENCE [LARGE SCALE GENOMIC DNA]</scope>
    <source>
        <strain evidence="2 3">DSM 26526</strain>
    </source>
</reference>
<evidence type="ECO:0000313" key="3">
    <source>
        <dbReference type="Proteomes" id="UP001596460"/>
    </source>
</evidence>
<dbReference type="InterPro" id="IPR016796">
    <property type="entry name" value="UCP021774"/>
</dbReference>
<sequence length="139" mass="15086">MTYTITTTIDAQFDDVVTAVTTALQDEGFGILCDINVKTTLKEKLDVDVDQYRILGACNPPLAHKGLVEEPELGALLPCNVIVYETDGGDVVVSAVDPQQLVGITENPDLDEIAVDVHERFERVIATISDELGTVPEEE</sequence>
<dbReference type="RefSeq" id="WP_390245767.1">
    <property type="nucleotide sequence ID" value="NZ_JBHTAB010000008.1"/>
</dbReference>
<dbReference type="EMBL" id="JBHTAB010000008">
    <property type="protein sequence ID" value="MFC7130485.1"/>
    <property type="molecule type" value="Genomic_DNA"/>
</dbReference>
<dbReference type="SUPFAM" id="SSF103247">
    <property type="entry name" value="TT1751-like"/>
    <property type="match status" value="1"/>
</dbReference>
<dbReference type="AlphaFoldDB" id="A0ABD5XGU0"/>
<accession>A0ABD5XGU0</accession>
<dbReference type="PANTHER" id="PTHR38342:SF1">
    <property type="entry name" value="SLR5037 PROTEIN"/>
    <property type="match status" value="1"/>
</dbReference>
<dbReference type="InterPro" id="IPR035923">
    <property type="entry name" value="TT1751-like_sf"/>
</dbReference>
<feature type="domain" description="DUF302" evidence="1">
    <location>
        <begin position="35"/>
        <end position="98"/>
    </location>
</feature>
<protein>
    <submittedName>
        <fullName evidence="2">DUF302 domain-containing protein</fullName>
    </submittedName>
</protein>
<dbReference type="CDD" id="cd14797">
    <property type="entry name" value="DUF302"/>
    <property type="match status" value="1"/>
</dbReference>
<evidence type="ECO:0000259" key="1">
    <source>
        <dbReference type="Pfam" id="PF03625"/>
    </source>
</evidence>
<name>A0ABD5XGU0_9EURY</name>
<dbReference type="Pfam" id="PF03625">
    <property type="entry name" value="DUF302"/>
    <property type="match status" value="1"/>
</dbReference>
<proteinExistence type="predicted"/>